<keyword evidence="3" id="KW-1185">Reference proteome</keyword>
<gene>
    <name evidence="2" type="ORF">HCN51_49765</name>
</gene>
<proteinExistence type="predicted"/>
<organism evidence="2 3">
    <name type="scientific">Nonomuraea composti</name>
    <dbReference type="NCBI Taxonomy" id="2720023"/>
    <lineage>
        <taxon>Bacteria</taxon>
        <taxon>Bacillati</taxon>
        <taxon>Actinomycetota</taxon>
        <taxon>Actinomycetes</taxon>
        <taxon>Streptosporangiales</taxon>
        <taxon>Streptosporangiaceae</taxon>
        <taxon>Nonomuraea</taxon>
    </lineage>
</organism>
<comment type="caution">
    <text evidence="2">The sequence shown here is derived from an EMBL/GenBank/DDBJ whole genome shotgun (WGS) entry which is preliminary data.</text>
</comment>
<protein>
    <submittedName>
        <fullName evidence="2">Uncharacterized protein</fullName>
    </submittedName>
</protein>
<dbReference type="EMBL" id="JAATEP010000065">
    <property type="protein sequence ID" value="NJP97427.1"/>
    <property type="molecule type" value="Genomic_DNA"/>
</dbReference>
<dbReference type="RefSeq" id="WP_168019548.1">
    <property type="nucleotide sequence ID" value="NZ_JAATEP010000065.1"/>
</dbReference>
<evidence type="ECO:0000313" key="3">
    <source>
        <dbReference type="Proteomes" id="UP000696294"/>
    </source>
</evidence>
<feature type="compositionally biased region" description="Low complexity" evidence="1">
    <location>
        <begin position="115"/>
        <end position="129"/>
    </location>
</feature>
<dbReference type="Proteomes" id="UP000696294">
    <property type="component" value="Unassembled WGS sequence"/>
</dbReference>
<feature type="compositionally biased region" description="Gly residues" evidence="1">
    <location>
        <begin position="130"/>
        <end position="143"/>
    </location>
</feature>
<accession>A0ABX1BKB8</accession>
<evidence type="ECO:0000313" key="2">
    <source>
        <dbReference type="EMBL" id="NJP97427.1"/>
    </source>
</evidence>
<sequence>MLDVQLSELLGEAPAGVGEALDLVAGFDGALTHGLARIGEEPAAALAALAGALAGSPIGERVAEAVEKVTAGSVADEHLAALAGARAALFGAVHDALLTRLDTALGRTRAPWPLASAPGGDSASGSTDGPAGGSSGEPAGGGAGVPDNLLAGCRVWLRELAIVGWRGVDHDLVSAADQTIEALLAVPELRGLAVLLDGLAAELRASSPVATMDRLPARRWADLWTRAMLLSQHGPWHAGGPGAERAAGAGSGQPGATWAAGAGGPGGVELVSGRLLILGADVHEHATVVRVQIHAVLEPAGGGPARLVRASMAAAKVDTIVGPTVWKLLRDQPVLLSALAQHRSVEITDMRLLPGGDLVWENHRARAAEESDPFATARIQLAGATPPPVTPLDRHPVRIAEPVLVEGYKCDGQSVDLGGNKLPLDLDRLPSCGPLTPALLKASTACIGLVRWDGGQWSLQPLAVQASVKKQPVAAHNGDWALGPTDPKVAKAEAKNGDVVAVLRERAGRLLRK</sequence>
<feature type="region of interest" description="Disordered" evidence="1">
    <location>
        <begin position="112"/>
        <end position="143"/>
    </location>
</feature>
<evidence type="ECO:0000256" key="1">
    <source>
        <dbReference type="SAM" id="MobiDB-lite"/>
    </source>
</evidence>
<name>A0ABX1BKB8_9ACTN</name>
<reference evidence="2 3" key="1">
    <citation type="submission" date="2020-03" db="EMBL/GenBank/DDBJ databases">
        <title>WGS of actinomycetes isolated from Thailand.</title>
        <authorList>
            <person name="Thawai C."/>
        </authorList>
    </citation>
    <scope>NUCLEOTIDE SEQUENCE [LARGE SCALE GENOMIC DNA]</scope>
    <source>
        <strain evidence="2 3">FMUSA5-5</strain>
    </source>
</reference>